<sequence length="181" mass="21517">MFPDEISIPICDRCHSPWENTCFKQNKDEIPLFCRYEIHKTNVYGKKCSKCDNQLIFDGSESCILNMESFLVHHSVLRDYMLHFLHARCTMYAYYKVWSDHMKQMGYKDFEKMMTYCKFRHSWYAFLSLLNIDYNLGFQCTECGDTPDTIVCDATSLSFRKTFVKWESQPNVEDSDCMIGR</sequence>
<organism evidence="2 3">
    <name type="scientific">Mytilus edulis</name>
    <name type="common">Blue mussel</name>
    <dbReference type="NCBI Taxonomy" id="6550"/>
    <lineage>
        <taxon>Eukaryota</taxon>
        <taxon>Metazoa</taxon>
        <taxon>Spiralia</taxon>
        <taxon>Lophotrochozoa</taxon>
        <taxon>Mollusca</taxon>
        <taxon>Bivalvia</taxon>
        <taxon>Autobranchia</taxon>
        <taxon>Pteriomorphia</taxon>
        <taxon>Mytilida</taxon>
        <taxon>Mytiloidea</taxon>
        <taxon>Mytilidae</taxon>
        <taxon>Mytilinae</taxon>
        <taxon>Mytilus</taxon>
    </lineage>
</organism>
<keyword evidence="3" id="KW-1185">Reference proteome</keyword>
<accession>A0A8S3TUP4</accession>
<feature type="domain" description="HMG" evidence="1">
    <location>
        <begin position="9"/>
        <end position="126"/>
    </location>
</feature>
<dbReference type="InterPro" id="IPR040648">
    <property type="entry name" value="HMGXB3_CxC4"/>
</dbReference>
<reference evidence="2" key="1">
    <citation type="submission" date="2021-03" db="EMBL/GenBank/DDBJ databases">
        <authorList>
            <person name="Bekaert M."/>
        </authorList>
    </citation>
    <scope>NUCLEOTIDE SEQUENCE</scope>
</reference>
<dbReference type="OrthoDB" id="10071442at2759"/>
<protein>
    <recommendedName>
        <fullName evidence="1">HMG domain-containing protein</fullName>
    </recommendedName>
</protein>
<proteinExistence type="predicted"/>
<dbReference type="AlphaFoldDB" id="A0A8S3TUP4"/>
<evidence type="ECO:0000313" key="3">
    <source>
        <dbReference type="Proteomes" id="UP000683360"/>
    </source>
</evidence>
<name>A0A8S3TUP4_MYTED</name>
<evidence type="ECO:0000313" key="2">
    <source>
        <dbReference type="EMBL" id="CAG2234984.1"/>
    </source>
</evidence>
<comment type="caution">
    <text evidence="2">The sequence shown here is derived from an EMBL/GenBank/DDBJ whole genome shotgun (WGS) entry which is preliminary data.</text>
</comment>
<gene>
    <name evidence="2" type="ORF">MEDL_47572</name>
</gene>
<dbReference type="Proteomes" id="UP000683360">
    <property type="component" value="Unassembled WGS sequence"/>
</dbReference>
<evidence type="ECO:0000259" key="1">
    <source>
        <dbReference type="Pfam" id="PF18717"/>
    </source>
</evidence>
<dbReference type="Pfam" id="PF18717">
    <property type="entry name" value="CxC4"/>
    <property type="match status" value="1"/>
</dbReference>
<dbReference type="EMBL" id="CAJPWZ010002282">
    <property type="protein sequence ID" value="CAG2234984.1"/>
    <property type="molecule type" value="Genomic_DNA"/>
</dbReference>